<dbReference type="InterPro" id="IPR002885">
    <property type="entry name" value="PPR_rpt"/>
</dbReference>
<sequence>MVTLEGEWNWEYFERDLPREILLYIAELWAIMDDLDIAWKRGLNPFSSYKLKLNPPSNKLNRALRIKDIFISSKSTHFTSRQNHLRLIQDFLETDSDQFTAQNCFNDLGFSDSPTENLPVFFNEILKPPCTNKENSKFNPIVLSNALSSCGSKHNLCGGIQYHCLAIKTGVFSNVYVGSSLVAFYGKSGELEKAYKAFEEMPVKNVVSWTTIIAGFAQGWQIDMCLELYNMMKNSTLKPNDFTLTSLLRACTGSGALGQGRSAHCQVIQMGFDSYIYICNALISMYCKCGSIEDAIFIFEKMAGNKDIVSWNSMIAGYAQHGFAMEAVELYGKMKDEKIKLDAITFLGVLSSYRHAGLVEQGCACFDSMIIHGVKPAMDHYSCVVDLLGRAGLLQEALDFILKMPIRPNAVIWGSLLSSCRLHGNIWIGIKAAESRLLLEPECAATHVQLASLYASAKRWDEAARVRKVMKDRGLKTITGYSWIEIKNELYRFRAEDKSNTKVKGILGVLSCLVDHMKILGYVLEMPEEDIDDTFF</sequence>
<feature type="repeat" description="PPR" evidence="2">
    <location>
        <begin position="342"/>
        <end position="376"/>
    </location>
</feature>
<dbReference type="InterPro" id="IPR011990">
    <property type="entry name" value="TPR-like_helical_dom_sf"/>
</dbReference>
<keyword evidence="4" id="KW-1185">Reference proteome</keyword>
<organism evidence="3 4">
    <name type="scientific">Gossypium arboreum</name>
    <name type="common">Tree cotton</name>
    <name type="synonym">Gossypium nanking</name>
    <dbReference type="NCBI Taxonomy" id="29729"/>
    <lineage>
        <taxon>Eukaryota</taxon>
        <taxon>Viridiplantae</taxon>
        <taxon>Streptophyta</taxon>
        <taxon>Embryophyta</taxon>
        <taxon>Tracheophyta</taxon>
        <taxon>Spermatophyta</taxon>
        <taxon>Magnoliopsida</taxon>
        <taxon>eudicotyledons</taxon>
        <taxon>Gunneridae</taxon>
        <taxon>Pentapetalae</taxon>
        <taxon>rosids</taxon>
        <taxon>malvids</taxon>
        <taxon>Malvales</taxon>
        <taxon>Malvaceae</taxon>
        <taxon>Malvoideae</taxon>
        <taxon>Gossypium</taxon>
    </lineage>
</organism>
<protein>
    <recommendedName>
        <fullName evidence="5">Pentatricopeptide repeat-containing protein At2g37320-like</fullName>
    </recommendedName>
</protein>
<dbReference type="Pfam" id="PF20431">
    <property type="entry name" value="E_motif"/>
    <property type="match status" value="1"/>
</dbReference>
<dbReference type="NCBIfam" id="TIGR00756">
    <property type="entry name" value="PPR"/>
    <property type="match status" value="3"/>
</dbReference>
<dbReference type="InterPro" id="IPR046960">
    <property type="entry name" value="PPR_At4g14850-like_plant"/>
</dbReference>
<gene>
    <name evidence="3" type="ORF">PVK06_047530</name>
</gene>
<feature type="repeat" description="PPR" evidence="2">
    <location>
        <begin position="205"/>
        <end position="239"/>
    </location>
</feature>
<evidence type="ECO:0008006" key="5">
    <source>
        <dbReference type="Google" id="ProtNLM"/>
    </source>
</evidence>
<evidence type="ECO:0000256" key="1">
    <source>
        <dbReference type="ARBA" id="ARBA00022737"/>
    </source>
</evidence>
<comment type="caution">
    <text evidence="3">The sequence shown here is derived from an EMBL/GenBank/DDBJ whole genome shotgun (WGS) entry which is preliminary data.</text>
</comment>
<name>A0ABR0MFG2_GOSAR</name>
<evidence type="ECO:0000313" key="4">
    <source>
        <dbReference type="Proteomes" id="UP001358586"/>
    </source>
</evidence>
<dbReference type="Pfam" id="PF13041">
    <property type="entry name" value="PPR_2"/>
    <property type="match status" value="2"/>
</dbReference>
<reference evidence="3 4" key="1">
    <citation type="submission" date="2023-03" db="EMBL/GenBank/DDBJ databases">
        <title>WGS of Gossypium arboreum.</title>
        <authorList>
            <person name="Yu D."/>
        </authorList>
    </citation>
    <scope>NUCLEOTIDE SEQUENCE [LARGE SCALE GENOMIC DNA]</scope>
    <source>
        <tissue evidence="3">Leaf</tissue>
    </source>
</reference>
<dbReference type="Proteomes" id="UP001358586">
    <property type="component" value="Chromosome 13"/>
</dbReference>
<dbReference type="EMBL" id="JARKNE010000013">
    <property type="protein sequence ID" value="KAK5771332.1"/>
    <property type="molecule type" value="Genomic_DNA"/>
</dbReference>
<proteinExistence type="predicted"/>
<accession>A0ABR0MFG2</accession>
<dbReference type="PANTHER" id="PTHR47926:SF438">
    <property type="entry name" value="PENTATRICOPEPTIDE REPEAT-CONTAINING PROTEIN"/>
    <property type="match status" value="1"/>
</dbReference>
<evidence type="ECO:0000256" key="2">
    <source>
        <dbReference type="PROSITE-ProRule" id="PRU00708"/>
    </source>
</evidence>
<dbReference type="InterPro" id="IPR046848">
    <property type="entry name" value="E_motif"/>
</dbReference>
<dbReference type="Pfam" id="PF01535">
    <property type="entry name" value="PPR"/>
    <property type="match status" value="2"/>
</dbReference>
<dbReference type="PROSITE" id="PS51375">
    <property type="entry name" value="PPR"/>
    <property type="match status" value="4"/>
</dbReference>
<dbReference type="Gene3D" id="1.25.40.10">
    <property type="entry name" value="Tetratricopeptide repeat domain"/>
    <property type="match status" value="3"/>
</dbReference>
<feature type="repeat" description="PPR" evidence="2">
    <location>
        <begin position="275"/>
        <end position="305"/>
    </location>
</feature>
<evidence type="ECO:0000313" key="3">
    <source>
        <dbReference type="EMBL" id="KAK5771332.1"/>
    </source>
</evidence>
<keyword evidence="1" id="KW-0677">Repeat</keyword>
<dbReference type="PANTHER" id="PTHR47926">
    <property type="entry name" value="PENTATRICOPEPTIDE REPEAT-CONTAINING PROTEIN"/>
    <property type="match status" value="1"/>
</dbReference>
<feature type="repeat" description="PPR" evidence="2">
    <location>
        <begin position="307"/>
        <end position="341"/>
    </location>
</feature>